<keyword evidence="5" id="KW-0680">Restriction system</keyword>
<dbReference type="PROSITE" id="PS51679">
    <property type="entry name" value="SAM_MT_C5"/>
    <property type="match status" value="1"/>
</dbReference>
<dbReference type="Pfam" id="PF00145">
    <property type="entry name" value="DNA_methylase"/>
    <property type="match status" value="1"/>
</dbReference>
<dbReference type="Proteomes" id="UP000183413">
    <property type="component" value="Unassembled WGS sequence"/>
</dbReference>
<dbReference type="Gene3D" id="1.10.1670.10">
    <property type="entry name" value="Helix-hairpin-Helix base-excision DNA repair enzymes (C-terminal)"/>
    <property type="match status" value="1"/>
</dbReference>
<evidence type="ECO:0000256" key="4">
    <source>
        <dbReference type="ARBA" id="ARBA00022691"/>
    </source>
</evidence>
<dbReference type="InterPro" id="IPR050390">
    <property type="entry name" value="C5-Methyltransferase"/>
</dbReference>
<keyword evidence="2 6" id="KW-0489">Methyltransferase</keyword>
<organism evidence="8 9">
    <name type="scientific">Actinomadura madurae</name>
    <dbReference type="NCBI Taxonomy" id="1993"/>
    <lineage>
        <taxon>Bacteria</taxon>
        <taxon>Bacillati</taxon>
        <taxon>Actinomycetota</taxon>
        <taxon>Actinomycetes</taxon>
        <taxon>Streptosporangiales</taxon>
        <taxon>Thermomonosporaceae</taxon>
        <taxon>Actinomadura</taxon>
    </lineage>
</organism>
<dbReference type="InterPro" id="IPR011257">
    <property type="entry name" value="DNA_glycosylase"/>
</dbReference>
<dbReference type="GO" id="GO:0032259">
    <property type="term" value="P:methylation"/>
    <property type="evidence" value="ECO:0007669"/>
    <property type="project" value="UniProtKB-KW"/>
</dbReference>
<dbReference type="PANTHER" id="PTHR10629:SF52">
    <property type="entry name" value="DNA (CYTOSINE-5)-METHYLTRANSFERASE 1"/>
    <property type="match status" value="1"/>
</dbReference>
<dbReference type="Gene3D" id="3.90.120.10">
    <property type="entry name" value="DNA Methylase, subunit A, domain 2"/>
    <property type="match status" value="1"/>
</dbReference>
<reference evidence="8 9" key="1">
    <citation type="submission" date="2016-10" db="EMBL/GenBank/DDBJ databases">
        <authorList>
            <person name="de Groot N.N."/>
        </authorList>
    </citation>
    <scope>NUCLEOTIDE SEQUENCE [LARGE SCALE GENOMIC DNA]</scope>
    <source>
        <strain evidence="8 9">DSM 43067</strain>
    </source>
</reference>
<keyword evidence="3 6" id="KW-0808">Transferase</keyword>
<evidence type="ECO:0000256" key="7">
    <source>
        <dbReference type="RuleBase" id="RU000416"/>
    </source>
</evidence>
<dbReference type="STRING" id="1993.SAMN04489713_12177"/>
<comment type="similarity">
    <text evidence="6 7">Belongs to the class I-like SAM-binding methyltransferase superfamily. C5-methyltransferase family.</text>
</comment>
<dbReference type="GO" id="GO:0003886">
    <property type="term" value="F:DNA (cytosine-5-)-methyltransferase activity"/>
    <property type="evidence" value="ECO:0007669"/>
    <property type="project" value="UniProtKB-EC"/>
</dbReference>
<dbReference type="InterPro" id="IPR001525">
    <property type="entry name" value="C5_MeTfrase"/>
</dbReference>
<dbReference type="GO" id="GO:0003677">
    <property type="term" value="F:DNA binding"/>
    <property type="evidence" value="ECO:0007669"/>
    <property type="project" value="TreeGrafter"/>
</dbReference>
<dbReference type="EMBL" id="FOVH01000021">
    <property type="protein sequence ID" value="SFQ05205.1"/>
    <property type="molecule type" value="Genomic_DNA"/>
</dbReference>
<name>A0A1I5VCJ5_9ACTN</name>
<accession>A0A1I5VCJ5</accession>
<keyword evidence="9" id="KW-1185">Reference proteome</keyword>
<gene>
    <name evidence="8" type="ORF">SAMN04489713_12177</name>
</gene>
<dbReference type="InterPro" id="IPR029063">
    <property type="entry name" value="SAM-dependent_MTases_sf"/>
</dbReference>
<proteinExistence type="inferred from homology"/>
<dbReference type="Gene3D" id="3.40.50.150">
    <property type="entry name" value="Vaccinia Virus protein VP39"/>
    <property type="match status" value="1"/>
</dbReference>
<dbReference type="PRINTS" id="PR00105">
    <property type="entry name" value="C5METTRFRASE"/>
</dbReference>
<dbReference type="InParanoid" id="A0A1I5VCJ5"/>
<dbReference type="GO" id="GO:0044027">
    <property type="term" value="P:negative regulation of gene expression via chromosomal CpG island methylation"/>
    <property type="evidence" value="ECO:0007669"/>
    <property type="project" value="TreeGrafter"/>
</dbReference>
<protein>
    <recommendedName>
        <fullName evidence="1">DNA (cytosine-5-)-methyltransferase</fullName>
        <ecNumber evidence="1">2.1.1.37</ecNumber>
    </recommendedName>
</protein>
<sequence>MLRSANLDRRLAATLQSFLEGVLDANVRHGRPGTYSLDYLRELSDEAVMDELLDLPGLKQKTARDIMNFTLGRAVLADDRQVRRVLNRMRLLPNMSGKVDRASYENLIPVKIRERLRVNLIHHGRATCKPKPRCTECSLISFCPTGQASLKPDKRPVAVEVFAGAGGLALGFAQAGFRVAVAVEKERNAAQTHRANHPGTVVLEQDVSKPLAPVIRAVAPWMGDVTAVIGGPPCQGYSIAGKRDPDDEQNELFKHQVRLAKELDARFVVIENVLGMRNIKGVSFTDAVEQELRNCGYNPRHRAVKASDYGVPQLRWRLIFTAQLNTKGNAPEVPIGKYCGNPALPCRCGRKHRAPTVREVLSRPGLPKLQHGMEAEFIPLADGHVLLNGSTMKHSQKVIEKIAGIEAGKGPISYRRLHKDLARTIVAGHRALPVHPDLNRTISVREAARIQGFPDEYVFCGTRGKQPLQVANAVPPLLARAVAEELIRVMERKTSDSAHKQHLEDLCGPVVMQLAFPAREESDGGAPEVVAS</sequence>
<dbReference type="InterPro" id="IPR023170">
    <property type="entry name" value="HhH_base_excis_C"/>
</dbReference>
<evidence type="ECO:0000256" key="5">
    <source>
        <dbReference type="ARBA" id="ARBA00022747"/>
    </source>
</evidence>
<dbReference type="GO" id="GO:0006281">
    <property type="term" value="P:DNA repair"/>
    <property type="evidence" value="ECO:0007669"/>
    <property type="project" value="InterPro"/>
</dbReference>
<dbReference type="EC" id="2.1.1.37" evidence="1"/>
<dbReference type="SUPFAM" id="SSF48150">
    <property type="entry name" value="DNA-glycosylase"/>
    <property type="match status" value="1"/>
</dbReference>
<evidence type="ECO:0000256" key="3">
    <source>
        <dbReference type="ARBA" id="ARBA00022679"/>
    </source>
</evidence>
<feature type="active site" evidence="6">
    <location>
        <position position="234"/>
    </location>
</feature>
<dbReference type="SUPFAM" id="SSF53335">
    <property type="entry name" value="S-adenosyl-L-methionine-dependent methyltransferases"/>
    <property type="match status" value="1"/>
</dbReference>
<dbReference type="GO" id="GO:0009307">
    <property type="term" value="P:DNA restriction-modification system"/>
    <property type="evidence" value="ECO:0007669"/>
    <property type="project" value="UniProtKB-KW"/>
</dbReference>
<evidence type="ECO:0000313" key="8">
    <source>
        <dbReference type="EMBL" id="SFQ05205.1"/>
    </source>
</evidence>
<evidence type="ECO:0000256" key="2">
    <source>
        <dbReference type="ARBA" id="ARBA00022603"/>
    </source>
</evidence>
<keyword evidence="4 6" id="KW-0949">S-adenosyl-L-methionine</keyword>
<evidence type="ECO:0000256" key="6">
    <source>
        <dbReference type="PROSITE-ProRule" id="PRU01016"/>
    </source>
</evidence>
<evidence type="ECO:0000256" key="1">
    <source>
        <dbReference type="ARBA" id="ARBA00011975"/>
    </source>
</evidence>
<dbReference type="NCBIfam" id="TIGR00675">
    <property type="entry name" value="dcm"/>
    <property type="match status" value="1"/>
</dbReference>
<dbReference type="PANTHER" id="PTHR10629">
    <property type="entry name" value="CYTOSINE-SPECIFIC METHYLTRANSFERASE"/>
    <property type="match status" value="1"/>
</dbReference>
<dbReference type="AlphaFoldDB" id="A0A1I5VCJ5"/>
<evidence type="ECO:0000313" key="9">
    <source>
        <dbReference type="Proteomes" id="UP000183413"/>
    </source>
</evidence>